<dbReference type="Pfam" id="PF04773">
    <property type="entry name" value="FecR"/>
    <property type="match status" value="1"/>
</dbReference>
<dbReference type="InterPro" id="IPR012373">
    <property type="entry name" value="Ferrdict_sens_TM"/>
</dbReference>
<name>A0A6N8JGM9_9BACT</name>
<dbReference type="InterPro" id="IPR006860">
    <property type="entry name" value="FecR"/>
</dbReference>
<evidence type="ECO:0000313" key="3">
    <source>
        <dbReference type="EMBL" id="MVT44403.1"/>
    </source>
</evidence>
<dbReference type="RefSeq" id="WP_157303198.1">
    <property type="nucleotide sequence ID" value="NZ_BAAAZB010000036.1"/>
</dbReference>
<dbReference type="Proteomes" id="UP000468388">
    <property type="component" value="Unassembled WGS sequence"/>
</dbReference>
<feature type="transmembrane region" description="Helical" evidence="1">
    <location>
        <begin position="100"/>
        <end position="119"/>
    </location>
</feature>
<dbReference type="GO" id="GO:0016989">
    <property type="term" value="F:sigma factor antagonist activity"/>
    <property type="evidence" value="ECO:0007669"/>
    <property type="project" value="TreeGrafter"/>
</dbReference>
<gene>
    <name evidence="3" type="ORF">GO495_27665</name>
</gene>
<dbReference type="PANTHER" id="PTHR30273:SF2">
    <property type="entry name" value="PROTEIN FECR"/>
    <property type="match status" value="1"/>
</dbReference>
<reference evidence="3 4" key="1">
    <citation type="submission" date="2019-12" db="EMBL/GenBank/DDBJ databases">
        <title>The draft genomic sequence of strain Chitinophaga oryziterrae JCM 16595.</title>
        <authorList>
            <person name="Zhang X."/>
        </authorList>
    </citation>
    <scope>NUCLEOTIDE SEQUENCE [LARGE SCALE GENOMIC DNA]</scope>
    <source>
        <strain evidence="3 4">JCM 16595</strain>
    </source>
</reference>
<dbReference type="EMBL" id="WRXO01000011">
    <property type="protein sequence ID" value="MVT44403.1"/>
    <property type="molecule type" value="Genomic_DNA"/>
</dbReference>
<evidence type="ECO:0000313" key="4">
    <source>
        <dbReference type="Proteomes" id="UP000468388"/>
    </source>
</evidence>
<comment type="caution">
    <text evidence="3">The sequence shown here is derived from an EMBL/GenBank/DDBJ whole genome shotgun (WGS) entry which is preliminary data.</text>
</comment>
<keyword evidence="1" id="KW-1133">Transmembrane helix</keyword>
<protein>
    <submittedName>
        <fullName evidence="3">DUF4974 domain-containing protein</fullName>
    </submittedName>
</protein>
<dbReference type="AlphaFoldDB" id="A0A6N8JGM9"/>
<dbReference type="PANTHER" id="PTHR30273">
    <property type="entry name" value="PERIPLASMIC SIGNAL SENSOR AND SIGMA FACTOR ACTIVATOR FECR-RELATED"/>
    <property type="match status" value="1"/>
</dbReference>
<dbReference type="Gene3D" id="2.60.120.1440">
    <property type="match status" value="1"/>
</dbReference>
<keyword evidence="4" id="KW-1185">Reference proteome</keyword>
<proteinExistence type="predicted"/>
<keyword evidence="1" id="KW-0472">Membrane</keyword>
<dbReference type="PIRSF" id="PIRSF018266">
    <property type="entry name" value="FecR"/>
    <property type="match status" value="1"/>
</dbReference>
<accession>A0A6N8JGM9</accession>
<evidence type="ECO:0000259" key="2">
    <source>
        <dbReference type="Pfam" id="PF04773"/>
    </source>
</evidence>
<sequence length="337" mass="39288">MQQYHIYTARDFALDEDFQQWVLKPDVKNNYQWETWLKQHPEKQKVVDDAIILVKSVRFRDYQLSGEQKDQLWDAIWDDIATDELPVQTMPQKSRLHRLFSWKYAAAALLAILLGTLWITHENKQFQALTLSTSAAPGETKRLLLPDSSEVVLNAGSRLVYAQKNALLREVWLDGEAWFHVHHTKGNTKFIVHTYDRLSVEVLGTQFNVSNFGNKIAVTLQQGSIRLHITEQQSQHETQLYLQPGEMLRYNKQDGEYTKSRTDVTKIVAWTHGQLMMDEYTVADAIQFMQQVFDKQVSVKDTKMLRYRVSGSMPIVYNADTMLIQFEKAFGVHFYKH</sequence>
<dbReference type="OrthoDB" id="923517at2"/>
<keyword evidence="1" id="KW-0812">Transmembrane</keyword>
<evidence type="ECO:0000256" key="1">
    <source>
        <dbReference type="SAM" id="Phobius"/>
    </source>
</evidence>
<organism evidence="3 4">
    <name type="scientific">Chitinophaga oryziterrae</name>
    <dbReference type="NCBI Taxonomy" id="1031224"/>
    <lineage>
        <taxon>Bacteria</taxon>
        <taxon>Pseudomonadati</taxon>
        <taxon>Bacteroidota</taxon>
        <taxon>Chitinophagia</taxon>
        <taxon>Chitinophagales</taxon>
        <taxon>Chitinophagaceae</taxon>
        <taxon>Chitinophaga</taxon>
    </lineage>
</organism>
<feature type="domain" description="FecR protein" evidence="2">
    <location>
        <begin position="135"/>
        <end position="226"/>
    </location>
</feature>